<evidence type="ECO:0000256" key="1">
    <source>
        <dbReference type="SAM" id="MobiDB-lite"/>
    </source>
</evidence>
<protein>
    <recommendedName>
        <fullName evidence="2">Collagenase NC10/endostatin domain-containing protein</fullName>
    </recommendedName>
</protein>
<dbReference type="OrthoDB" id="10060752at2759"/>
<dbReference type="EMBL" id="QRBI01000137">
    <property type="protein sequence ID" value="RMC01440.1"/>
    <property type="molecule type" value="Genomic_DNA"/>
</dbReference>
<dbReference type="InterPro" id="IPR010515">
    <property type="entry name" value="Collagenase_NC10/endostatin"/>
</dbReference>
<feature type="compositionally biased region" description="Pro residues" evidence="1">
    <location>
        <begin position="1"/>
        <end position="11"/>
    </location>
</feature>
<accession>A0A3M0JRS1</accession>
<dbReference type="Gene3D" id="3.40.1620.70">
    <property type="match status" value="1"/>
</dbReference>
<feature type="region of interest" description="Disordered" evidence="1">
    <location>
        <begin position="53"/>
        <end position="85"/>
    </location>
</feature>
<feature type="domain" description="Collagenase NC10/endostatin" evidence="2">
    <location>
        <begin position="134"/>
        <end position="199"/>
    </location>
</feature>
<name>A0A3M0JRS1_HIRRU</name>
<feature type="domain" description="Collagenase NC10/endostatin" evidence="2">
    <location>
        <begin position="264"/>
        <end position="365"/>
    </location>
</feature>
<feature type="region of interest" description="Disordered" evidence="1">
    <location>
        <begin position="1"/>
        <end position="25"/>
    </location>
</feature>
<dbReference type="STRING" id="333673.A0A3M0JRS1"/>
<feature type="compositionally biased region" description="Polar residues" evidence="1">
    <location>
        <begin position="53"/>
        <end position="70"/>
    </location>
</feature>
<dbReference type="Proteomes" id="UP000269221">
    <property type="component" value="Unassembled WGS sequence"/>
</dbReference>
<dbReference type="InterPro" id="IPR016187">
    <property type="entry name" value="CTDL_fold"/>
</dbReference>
<comment type="caution">
    <text evidence="3">The sequence shown here is derived from an EMBL/GenBank/DDBJ whole genome shotgun (WGS) entry which is preliminary data.</text>
</comment>
<dbReference type="InterPro" id="IPR016186">
    <property type="entry name" value="C-type_lectin-like/link_sf"/>
</dbReference>
<reference evidence="3 4" key="1">
    <citation type="submission" date="2018-07" db="EMBL/GenBank/DDBJ databases">
        <title>A high quality draft genome assembly of the barn swallow (H. rustica rustica).</title>
        <authorList>
            <person name="Formenti G."/>
            <person name="Chiara M."/>
            <person name="Poveda L."/>
            <person name="Francoijs K.-J."/>
            <person name="Bonisoli-Alquati A."/>
            <person name="Canova L."/>
            <person name="Gianfranceschi L."/>
            <person name="Horner D.S."/>
            <person name="Saino N."/>
        </authorList>
    </citation>
    <scope>NUCLEOTIDE SEQUENCE [LARGE SCALE GENOMIC DNA]</scope>
    <source>
        <strain evidence="3">Chelidonia</strain>
        <tissue evidence="3">Blood</tissue>
    </source>
</reference>
<organism evidence="3 4">
    <name type="scientific">Hirundo rustica rustica</name>
    <dbReference type="NCBI Taxonomy" id="333673"/>
    <lineage>
        <taxon>Eukaryota</taxon>
        <taxon>Metazoa</taxon>
        <taxon>Chordata</taxon>
        <taxon>Craniata</taxon>
        <taxon>Vertebrata</taxon>
        <taxon>Euteleostomi</taxon>
        <taxon>Archelosauria</taxon>
        <taxon>Archosauria</taxon>
        <taxon>Dinosauria</taxon>
        <taxon>Saurischia</taxon>
        <taxon>Theropoda</taxon>
        <taxon>Coelurosauria</taxon>
        <taxon>Aves</taxon>
        <taxon>Neognathae</taxon>
        <taxon>Neoaves</taxon>
        <taxon>Telluraves</taxon>
        <taxon>Australaves</taxon>
        <taxon>Passeriformes</taxon>
        <taxon>Sylvioidea</taxon>
        <taxon>Hirundinidae</taxon>
        <taxon>Hirundo</taxon>
    </lineage>
</organism>
<evidence type="ECO:0000313" key="4">
    <source>
        <dbReference type="Proteomes" id="UP000269221"/>
    </source>
</evidence>
<dbReference type="Gene3D" id="3.10.100.10">
    <property type="entry name" value="Mannose-Binding Protein A, subunit A"/>
    <property type="match status" value="1"/>
</dbReference>
<dbReference type="SUPFAM" id="SSF56436">
    <property type="entry name" value="C-type lectin-like"/>
    <property type="match status" value="2"/>
</dbReference>
<keyword evidence="4" id="KW-1185">Reference proteome</keyword>
<dbReference type="Pfam" id="PF06482">
    <property type="entry name" value="Endostatin"/>
    <property type="match status" value="2"/>
</dbReference>
<dbReference type="AlphaFoldDB" id="A0A3M0JRS1"/>
<proteinExistence type="predicted"/>
<evidence type="ECO:0000313" key="3">
    <source>
        <dbReference type="EMBL" id="RMC01440.1"/>
    </source>
</evidence>
<sequence length="371" mass="39661">MPGPMGPPGPPGDYRCDSRHAGHRGLAVQPGPKGCCYGEHGCKPGHLPFPGTGSQPGSWGSISRYQTVSGQDAGVPQTEPSDSGADLRRQTWVFKSKELMVKASSAVPEGSLVYVREGSNAFLRTPTGWSRLLLRLAALNVPLSGDMSGIRGADLQCYRQSQEAGLHSTFRAFLSAPTQHLVSIVKRTDRTLPIINLKAGTPHPQGAQGPHELQGAPPSPALGLLHLRRAQGFWGAARSERMLLPTHGGDSGIPLAQRHGLSPQGQLLAKSWSSLFGGQSGAALRGPIYSFNGRNVLTDPLWPQRLAWHGSTPRGGHARRWDCQGWRSSGTAEGMAAALGEGQLLAGHRRNCSTPLAVLCVEVAFPYRHMW</sequence>
<gene>
    <name evidence="3" type="ORF">DUI87_21879</name>
</gene>
<evidence type="ECO:0000259" key="2">
    <source>
        <dbReference type="Pfam" id="PF06482"/>
    </source>
</evidence>